<feature type="transmembrane region" description="Helical" evidence="1">
    <location>
        <begin position="21"/>
        <end position="42"/>
    </location>
</feature>
<keyword evidence="1" id="KW-0472">Membrane</keyword>
<accession>A0ABS1UB05</accession>
<sequence length="186" mass="20981">MFDRQELRAVTQRFQRAVPRTAAWQLVSTFLPFLTVLAAMQAGLALGWWWALLLGLPAAALTVRVFALQHDCGHGSLFGTPQANDLVGRICTLFTFTPYGHWRRQHAGHHAVWNDLDRRERGTDIYSTCETVAEYQAMSPGRRRLYRVMRHPLCMLLLFPPLVLLALYRLPYDAPSAGGGSTVAFI</sequence>
<keyword evidence="1" id="KW-1133">Transmembrane helix</keyword>
<evidence type="ECO:0000256" key="1">
    <source>
        <dbReference type="SAM" id="Phobius"/>
    </source>
</evidence>
<name>A0ABS1UB05_9PROT</name>
<dbReference type="EMBL" id="JAETWB010000039">
    <property type="protein sequence ID" value="MBL6081868.1"/>
    <property type="molecule type" value="Genomic_DNA"/>
</dbReference>
<keyword evidence="4" id="KW-1185">Reference proteome</keyword>
<comment type="caution">
    <text evidence="3">The sequence shown here is derived from an EMBL/GenBank/DDBJ whole genome shotgun (WGS) entry which is preliminary data.</text>
</comment>
<dbReference type="PANTHER" id="PTHR19353:SF73">
    <property type="entry name" value="FATTY ACID DESATURASE"/>
    <property type="match status" value="1"/>
</dbReference>
<proteinExistence type="predicted"/>
<dbReference type="InterPro" id="IPR012171">
    <property type="entry name" value="Fatty_acid_desaturase"/>
</dbReference>
<evidence type="ECO:0000259" key="2">
    <source>
        <dbReference type="Pfam" id="PF00487"/>
    </source>
</evidence>
<dbReference type="Pfam" id="PF00487">
    <property type="entry name" value="FA_desaturase"/>
    <property type="match status" value="1"/>
</dbReference>
<dbReference type="Proteomes" id="UP000660885">
    <property type="component" value="Unassembled WGS sequence"/>
</dbReference>
<dbReference type="InterPro" id="IPR005804">
    <property type="entry name" value="FA_desaturase_dom"/>
</dbReference>
<protein>
    <submittedName>
        <fullName evidence="3">Fatty acid desaturase</fullName>
    </submittedName>
</protein>
<gene>
    <name evidence="3" type="ORF">JMJ56_28180</name>
</gene>
<dbReference type="PANTHER" id="PTHR19353">
    <property type="entry name" value="FATTY ACID DESATURASE 2"/>
    <property type="match status" value="1"/>
</dbReference>
<feature type="transmembrane region" description="Helical" evidence="1">
    <location>
        <begin position="152"/>
        <end position="170"/>
    </location>
</feature>
<dbReference type="RefSeq" id="WP_202835081.1">
    <property type="nucleotide sequence ID" value="NZ_JAETWB010000039.1"/>
</dbReference>
<keyword evidence="1" id="KW-0812">Transmembrane</keyword>
<organism evidence="3 4">
    <name type="scientific">Belnapia arida</name>
    <dbReference type="NCBI Taxonomy" id="2804533"/>
    <lineage>
        <taxon>Bacteria</taxon>
        <taxon>Pseudomonadati</taxon>
        <taxon>Pseudomonadota</taxon>
        <taxon>Alphaproteobacteria</taxon>
        <taxon>Acetobacterales</taxon>
        <taxon>Roseomonadaceae</taxon>
        <taxon>Belnapia</taxon>
    </lineage>
</organism>
<feature type="domain" description="Fatty acid desaturase" evidence="2">
    <location>
        <begin position="48"/>
        <end position="136"/>
    </location>
</feature>
<evidence type="ECO:0000313" key="3">
    <source>
        <dbReference type="EMBL" id="MBL6081868.1"/>
    </source>
</evidence>
<feature type="transmembrane region" description="Helical" evidence="1">
    <location>
        <begin position="48"/>
        <end position="67"/>
    </location>
</feature>
<evidence type="ECO:0000313" key="4">
    <source>
        <dbReference type="Proteomes" id="UP000660885"/>
    </source>
</evidence>
<reference evidence="3 4" key="1">
    <citation type="submission" date="2021-01" db="EMBL/GenBank/DDBJ databases">
        <title>Belnapia mucosa sp. nov. and Belnapia arida sp. nov., isolated from the Tabernas Desert (Almeria, Spain).</title>
        <authorList>
            <person name="Molina-Menor E."/>
            <person name="Vidal-Verdu A."/>
            <person name="Calonge A."/>
            <person name="Satari L."/>
            <person name="Pereto J."/>
            <person name="Porcar M."/>
        </authorList>
    </citation>
    <scope>NUCLEOTIDE SEQUENCE [LARGE SCALE GENOMIC DNA]</scope>
    <source>
        <strain evidence="3 4">T18</strain>
    </source>
</reference>